<proteinExistence type="predicted"/>
<accession>A0A0C2IJ65</accession>
<reference evidence="1 2" key="1">
    <citation type="journal article" date="2014" name="Genome Biol. Evol.">
        <title>The genome of the myxosporean Thelohanellus kitauei shows adaptations to nutrient acquisition within its fish host.</title>
        <authorList>
            <person name="Yang Y."/>
            <person name="Xiong J."/>
            <person name="Zhou Z."/>
            <person name="Huo F."/>
            <person name="Miao W."/>
            <person name="Ran C."/>
            <person name="Liu Y."/>
            <person name="Zhang J."/>
            <person name="Feng J."/>
            <person name="Wang M."/>
            <person name="Wang M."/>
            <person name="Wang L."/>
            <person name="Yao B."/>
        </authorList>
    </citation>
    <scope>NUCLEOTIDE SEQUENCE [LARGE SCALE GENOMIC DNA]</scope>
    <source>
        <strain evidence="1">Wuqing</strain>
    </source>
</reference>
<evidence type="ECO:0000313" key="2">
    <source>
        <dbReference type="Proteomes" id="UP000031668"/>
    </source>
</evidence>
<organism evidence="1 2">
    <name type="scientific">Thelohanellus kitauei</name>
    <name type="common">Myxosporean</name>
    <dbReference type="NCBI Taxonomy" id="669202"/>
    <lineage>
        <taxon>Eukaryota</taxon>
        <taxon>Metazoa</taxon>
        <taxon>Cnidaria</taxon>
        <taxon>Myxozoa</taxon>
        <taxon>Myxosporea</taxon>
        <taxon>Bivalvulida</taxon>
        <taxon>Platysporina</taxon>
        <taxon>Myxobolidae</taxon>
        <taxon>Thelohanellus</taxon>
    </lineage>
</organism>
<dbReference type="AlphaFoldDB" id="A0A0C2IJ65"/>
<evidence type="ECO:0000313" key="1">
    <source>
        <dbReference type="EMBL" id="KII65394.1"/>
    </source>
</evidence>
<name>A0A0C2IJ65_THEKT</name>
<protein>
    <submittedName>
        <fullName evidence="1">Uncharacterized protein</fullName>
    </submittedName>
</protein>
<sequence length="113" mass="13610">MLRDQPLRDKGKARQMILGSRYVKVHLDDFNKIVTRHIDQTRPLHEEKHDDDHQIYLKYSTKCGHDSIQLTPDIIPLRRSTRKAKPPLRFQCELLQRRAHKSKRRRCYGLNKR</sequence>
<gene>
    <name evidence="1" type="ORF">RF11_03496</name>
</gene>
<dbReference type="Proteomes" id="UP000031668">
    <property type="component" value="Unassembled WGS sequence"/>
</dbReference>
<dbReference type="EMBL" id="JWZT01003867">
    <property type="protein sequence ID" value="KII65394.1"/>
    <property type="molecule type" value="Genomic_DNA"/>
</dbReference>
<keyword evidence="2" id="KW-1185">Reference proteome</keyword>
<comment type="caution">
    <text evidence="1">The sequence shown here is derived from an EMBL/GenBank/DDBJ whole genome shotgun (WGS) entry which is preliminary data.</text>
</comment>